<evidence type="ECO:0000313" key="2">
    <source>
        <dbReference type="EMBL" id="MCI56082.1"/>
    </source>
</evidence>
<feature type="region of interest" description="Disordered" evidence="1">
    <location>
        <begin position="1"/>
        <end position="54"/>
    </location>
</feature>
<proteinExistence type="predicted"/>
<feature type="compositionally biased region" description="Basic and acidic residues" evidence="1">
    <location>
        <begin position="8"/>
        <end position="19"/>
    </location>
</feature>
<dbReference type="AlphaFoldDB" id="A0A392T5M8"/>
<sequence length="54" mass="6288">HHLLSTRPAERPARDEMFMPRRRKPNNSPFPRYVRKATPDTRIDNPNLSSTAST</sequence>
<evidence type="ECO:0000256" key="1">
    <source>
        <dbReference type="SAM" id="MobiDB-lite"/>
    </source>
</evidence>
<feature type="compositionally biased region" description="Polar residues" evidence="1">
    <location>
        <begin position="44"/>
        <end position="54"/>
    </location>
</feature>
<keyword evidence="3" id="KW-1185">Reference proteome</keyword>
<accession>A0A392T5M8</accession>
<feature type="non-terminal residue" evidence="2">
    <location>
        <position position="54"/>
    </location>
</feature>
<reference evidence="2 3" key="1">
    <citation type="journal article" date="2018" name="Front. Plant Sci.">
        <title>Red Clover (Trifolium pratense) and Zigzag Clover (T. medium) - A Picture of Genomic Similarities and Differences.</title>
        <authorList>
            <person name="Dluhosova J."/>
            <person name="Istvanek J."/>
            <person name="Nedelnik J."/>
            <person name="Repkova J."/>
        </authorList>
    </citation>
    <scope>NUCLEOTIDE SEQUENCE [LARGE SCALE GENOMIC DNA]</scope>
    <source>
        <strain evidence="3">cv. 10/8</strain>
        <tissue evidence="2">Leaf</tissue>
    </source>
</reference>
<dbReference type="Proteomes" id="UP000265520">
    <property type="component" value="Unassembled WGS sequence"/>
</dbReference>
<comment type="caution">
    <text evidence="2">The sequence shown here is derived from an EMBL/GenBank/DDBJ whole genome shotgun (WGS) entry which is preliminary data.</text>
</comment>
<dbReference type="EMBL" id="LXQA010506713">
    <property type="protein sequence ID" value="MCI56082.1"/>
    <property type="molecule type" value="Genomic_DNA"/>
</dbReference>
<organism evidence="2 3">
    <name type="scientific">Trifolium medium</name>
    <dbReference type="NCBI Taxonomy" id="97028"/>
    <lineage>
        <taxon>Eukaryota</taxon>
        <taxon>Viridiplantae</taxon>
        <taxon>Streptophyta</taxon>
        <taxon>Embryophyta</taxon>
        <taxon>Tracheophyta</taxon>
        <taxon>Spermatophyta</taxon>
        <taxon>Magnoliopsida</taxon>
        <taxon>eudicotyledons</taxon>
        <taxon>Gunneridae</taxon>
        <taxon>Pentapetalae</taxon>
        <taxon>rosids</taxon>
        <taxon>fabids</taxon>
        <taxon>Fabales</taxon>
        <taxon>Fabaceae</taxon>
        <taxon>Papilionoideae</taxon>
        <taxon>50 kb inversion clade</taxon>
        <taxon>NPAAA clade</taxon>
        <taxon>Hologalegina</taxon>
        <taxon>IRL clade</taxon>
        <taxon>Trifolieae</taxon>
        <taxon>Trifolium</taxon>
    </lineage>
</organism>
<name>A0A392T5M8_9FABA</name>
<feature type="non-terminal residue" evidence="2">
    <location>
        <position position="1"/>
    </location>
</feature>
<evidence type="ECO:0000313" key="3">
    <source>
        <dbReference type="Proteomes" id="UP000265520"/>
    </source>
</evidence>
<protein>
    <submittedName>
        <fullName evidence="2">Uncharacterized protein</fullName>
    </submittedName>
</protein>